<protein>
    <recommendedName>
        <fullName evidence="4">Peptide methionine sulfoxide reductase MsrA</fullName>
        <shortName evidence="4">Protein-methionine-S-oxide reductase</shortName>
        <ecNumber evidence="4">1.8.4.11</ecNumber>
    </recommendedName>
    <alternativeName>
        <fullName evidence="4">Peptide-methionine (S)-S-oxide reductase</fullName>
        <shortName evidence="4">Peptide Met(O) reductase</shortName>
    </alternativeName>
</protein>
<evidence type="ECO:0000256" key="1">
    <source>
        <dbReference type="ARBA" id="ARBA00023002"/>
    </source>
</evidence>
<name>A0A1A8XR70_9RHOO</name>
<dbReference type="InterPro" id="IPR036509">
    <property type="entry name" value="Met_Sox_Rdtase_MsrA_sf"/>
</dbReference>
<dbReference type="EC" id="1.8.4.11" evidence="4"/>
<comment type="catalytic activity">
    <reaction evidence="3 4">
        <text>[thioredoxin]-disulfide + L-methionine + H2O = L-methionine (S)-S-oxide + [thioredoxin]-dithiol</text>
        <dbReference type="Rhea" id="RHEA:19993"/>
        <dbReference type="Rhea" id="RHEA-COMP:10698"/>
        <dbReference type="Rhea" id="RHEA-COMP:10700"/>
        <dbReference type="ChEBI" id="CHEBI:15377"/>
        <dbReference type="ChEBI" id="CHEBI:29950"/>
        <dbReference type="ChEBI" id="CHEBI:50058"/>
        <dbReference type="ChEBI" id="CHEBI:57844"/>
        <dbReference type="ChEBI" id="CHEBI:58772"/>
        <dbReference type="EC" id="1.8.4.11"/>
    </reaction>
</comment>
<comment type="similarity">
    <text evidence="4">Belongs to the MsrA Met sulfoxide reductase family.</text>
</comment>
<evidence type="ECO:0000313" key="7">
    <source>
        <dbReference type="Proteomes" id="UP000199600"/>
    </source>
</evidence>
<evidence type="ECO:0000256" key="3">
    <source>
        <dbReference type="ARBA" id="ARBA00048782"/>
    </source>
</evidence>
<dbReference type="PANTHER" id="PTHR43774">
    <property type="entry name" value="PEPTIDE METHIONINE SULFOXIDE REDUCTASE"/>
    <property type="match status" value="1"/>
</dbReference>
<dbReference type="Pfam" id="PF01625">
    <property type="entry name" value="PMSR"/>
    <property type="match status" value="1"/>
</dbReference>
<feature type="domain" description="Peptide methionine sulphoxide reductase MsrA" evidence="5">
    <location>
        <begin position="9"/>
        <end position="161"/>
    </location>
</feature>
<dbReference type="PANTHER" id="PTHR43774:SF1">
    <property type="entry name" value="PEPTIDE METHIONINE SULFOXIDE REDUCTASE MSRA 2"/>
    <property type="match status" value="1"/>
</dbReference>
<dbReference type="Gene3D" id="3.30.1060.10">
    <property type="entry name" value="Peptide methionine sulphoxide reductase MsrA"/>
    <property type="match status" value="1"/>
</dbReference>
<sequence length="183" mass="20238">MTEYHLEYATLGGGCFWCLEAAFDQVVGVKSVVSGYCGGHTDNPDYHAVCGGDSGHAEVVLITYDPAEIGYRDVLEIFFAIHDPTTLNRQGNDVGTQYRSVIYYHSPEQSAVAESLLAELGASGLWSAPIVTQLLPVPRFYPAEDYHQRYFAANPHQPYCQAVVSPKLAKFRKKFASRLKSAR</sequence>
<evidence type="ECO:0000313" key="6">
    <source>
        <dbReference type="EMBL" id="SBT07625.1"/>
    </source>
</evidence>
<dbReference type="HAMAP" id="MF_01401">
    <property type="entry name" value="MsrA"/>
    <property type="match status" value="1"/>
</dbReference>
<reference evidence="6 7" key="1">
    <citation type="submission" date="2016-06" db="EMBL/GenBank/DDBJ databases">
        <authorList>
            <person name="Kjaerup R.B."/>
            <person name="Dalgaard T.S."/>
            <person name="Juul-Madsen H.R."/>
        </authorList>
    </citation>
    <scope>NUCLEOTIDE SEQUENCE [LARGE SCALE GENOMIC DNA]</scope>
    <source>
        <strain evidence="6">2</strain>
    </source>
</reference>
<dbReference type="EMBL" id="FLQY01000145">
    <property type="protein sequence ID" value="SBT07625.1"/>
    <property type="molecule type" value="Genomic_DNA"/>
</dbReference>
<dbReference type="NCBIfam" id="TIGR00401">
    <property type="entry name" value="msrA"/>
    <property type="match status" value="1"/>
</dbReference>
<proteinExistence type="inferred from homology"/>
<evidence type="ECO:0000256" key="2">
    <source>
        <dbReference type="ARBA" id="ARBA00047806"/>
    </source>
</evidence>
<dbReference type="AlphaFoldDB" id="A0A1A8XR70"/>
<evidence type="ECO:0000259" key="5">
    <source>
        <dbReference type="Pfam" id="PF01625"/>
    </source>
</evidence>
<accession>A0A1A8XR70</accession>
<feature type="active site" evidence="4">
    <location>
        <position position="15"/>
    </location>
</feature>
<dbReference type="GO" id="GO:0008113">
    <property type="term" value="F:peptide-methionine (S)-S-oxide reductase activity"/>
    <property type="evidence" value="ECO:0007669"/>
    <property type="project" value="UniProtKB-UniRule"/>
</dbReference>
<dbReference type="Proteomes" id="UP000199600">
    <property type="component" value="Unassembled WGS sequence"/>
</dbReference>
<keyword evidence="7" id="KW-1185">Reference proteome</keyword>
<keyword evidence="1 4" id="KW-0560">Oxidoreductase</keyword>
<dbReference type="GO" id="GO:0033744">
    <property type="term" value="F:L-methionine:thioredoxin-disulfide S-oxidoreductase activity"/>
    <property type="evidence" value="ECO:0007669"/>
    <property type="project" value="RHEA"/>
</dbReference>
<comment type="function">
    <text evidence="4">Has an important function as a repair enzyme for proteins that have been inactivated by oxidation. Catalyzes the reversible oxidation-reduction of methionine sulfoxide in proteins to methionine.</text>
</comment>
<dbReference type="RefSeq" id="WP_186410944.1">
    <property type="nucleotide sequence ID" value="NZ_FLQY01000145.1"/>
</dbReference>
<dbReference type="SUPFAM" id="SSF55068">
    <property type="entry name" value="Peptide methionine sulfoxide reductase"/>
    <property type="match status" value="1"/>
</dbReference>
<evidence type="ECO:0000256" key="4">
    <source>
        <dbReference type="HAMAP-Rule" id="MF_01401"/>
    </source>
</evidence>
<gene>
    <name evidence="4 6" type="primary">msrA</name>
    <name evidence="6" type="ORF">PROAA_2290007</name>
</gene>
<dbReference type="InterPro" id="IPR002569">
    <property type="entry name" value="Met_Sox_Rdtase_MsrA_dom"/>
</dbReference>
<comment type="catalytic activity">
    <reaction evidence="2 4">
        <text>L-methionyl-[protein] + [thioredoxin]-disulfide + H2O = L-methionyl-(S)-S-oxide-[protein] + [thioredoxin]-dithiol</text>
        <dbReference type="Rhea" id="RHEA:14217"/>
        <dbReference type="Rhea" id="RHEA-COMP:10698"/>
        <dbReference type="Rhea" id="RHEA-COMP:10700"/>
        <dbReference type="Rhea" id="RHEA-COMP:12313"/>
        <dbReference type="Rhea" id="RHEA-COMP:12315"/>
        <dbReference type="ChEBI" id="CHEBI:15377"/>
        <dbReference type="ChEBI" id="CHEBI:16044"/>
        <dbReference type="ChEBI" id="CHEBI:29950"/>
        <dbReference type="ChEBI" id="CHEBI:44120"/>
        <dbReference type="ChEBI" id="CHEBI:50058"/>
        <dbReference type="EC" id="1.8.4.11"/>
    </reaction>
</comment>
<organism evidence="6 7">
    <name type="scientific">Candidatus Propionivibrio aalborgensis</name>
    <dbReference type="NCBI Taxonomy" id="1860101"/>
    <lineage>
        <taxon>Bacteria</taxon>
        <taxon>Pseudomonadati</taxon>
        <taxon>Pseudomonadota</taxon>
        <taxon>Betaproteobacteria</taxon>
        <taxon>Rhodocyclales</taxon>
        <taxon>Rhodocyclaceae</taxon>
        <taxon>Propionivibrio</taxon>
    </lineage>
</organism>